<dbReference type="EMBL" id="OB794725">
    <property type="protein sequence ID" value="CAD7430965.1"/>
    <property type="molecule type" value="Genomic_DNA"/>
</dbReference>
<proteinExistence type="predicted"/>
<reference evidence="1" key="1">
    <citation type="submission" date="2020-11" db="EMBL/GenBank/DDBJ databases">
        <authorList>
            <person name="Tran Van P."/>
        </authorList>
    </citation>
    <scope>NUCLEOTIDE SEQUENCE</scope>
</reference>
<name>A0A7R9EE60_9NEOP</name>
<organism evidence="1">
    <name type="scientific">Timema monikensis</name>
    <dbReference type="NCBI Taxonomy" id="170555"/>
    <lineage>
        <taxon>Eukaryota</taxon>
        <taxon>Metazoa</taxon>
        <taxon>Ecdysozoa</taxon>
        <taxon>Arthropoda</taxon>
        <taxon>Hexapoda</taxon>
        <taxon>Insecta</taxon>
        <taxon>Pterygota</taxon>
        <taxon>Neoptera</taxon>
        <taxon>Polyneoptera</taxon>
        <taxon>Phasmatodea</taxon>
        <taxon>Timematodea</taxon>
        <taxon>Timematoidea</taxon>
        <taxon>Timematidae</taxon>
        <taxon>Timema</taxon>
    </lineage>
</organism>
<dbReference type="AlphaFoldDB" id="A0A7R9EE60"/>
<accession>A0A7R9EE60</accession>
<protein>
    <submittedName>
        <fullName evidence="1">Uncharacterized protein</fullName>
    </submittedName>
</protein>
<evidence type="ECO:0000313" key="1">
    <source>
        <dbReference type="EMBL" id="CAD7430965.1"/>
    </source>
</evidence>
<sequence length="133" mass="15214">MKVFVYTPQIYSKIKERLRSKGVSDLSNVELSSFFSPWYAEHIGTIQTASGNGTVDAWVADHLRVHFYFFTYASLLKLHGDAGLLRQLNHLLGNEALLQLDLRTLAPAFSDPQKRAWFEVVIDNSLKLWEVNM</sequence>
<gene>
    <name evidence="1" type="ORF">TMSB3V08_LOCUS7710</name>
</gene>